<accession>A0ACB7Y0C4</accession>
<sequence length="256" mass="28226">MELFKKAITVKLSYRDKYLVAEDDQESVYLDRDGTLKNAVWSVEFVESGANYLRFKSYYGKYLTASKVPSLLPGSKGKKVLQTLPEKPDSSIEWEPVRDGFSVRLKSHKGSFLRPNGGLPPWRNSVTHDTPRRMGTQEKILWDIDVVWAIPKTPSPSPNLHPQTSNTKFPTGRTPPTLEPPNLRKSQKDLEANEGTSLHLVNEGVASLSKSMGEHNPIGPTAGDVAQGANTEAINDNEDAKGTIEAGSVGFGYEDD</sequence>
<evidence type="ECO:0000313" key="2">
    <source>
        <dbReference type="Proteomes" id="UP000828048"/>
    </source>
</evidence>
<dbReference type="Proteomes" id="UP000828048">
    <property type="component" value="Chromosome 5"/>
</dbReference>
<gene>
    <name evidence="1" type="ORF">Vadar_020061</name>
</gene>
<organism evidence="1 2">
    <name type="scientific">Vaccinium darrowii</name>
    <dbReference type="NCBI Taxonomy" id="229202"/>
    <lineage>
        <taxon>Eukaryota</taxon>
        <taxon>Viridiplantae</taxon>
        <taxon>Streptophyta</taxon>
        <taxon>Embryophyta</taxon>
        <taxon>Tracheophyta</taxon>
        <taxon>Spermatophyta</taxon>
        <taxon>Magnoliopsida</taxon>
        <taxon>eudicotyledons</taxon>
        <taxon>Gunneridae</taxon>
        <taxon>Pentapetalae</taxon>
        <taxon>asterids</taxon>
        <taxon>Ericales</taxon>
        <taxon>Ericaceae</taxon>
        <taxon>Vaccinioideae</taxon>
        <taxon>Vaccinieae</taxon>
        <taxon>Vaccinium</taxon>
    </lineage>
</organism>
<reference evidence="1 2" key="1">
    <citation type="journal article" date="2021" name="Hortic Res">
        <title>High-quality reference genome and annotation aids understanding of berry development for evergreen blueberry (Vaccinium darrowii).</title>
        <authorList>
            <person name="Yu J."/>
            <person name="Hulse-Kemp A.M."/>
            <person name="Babiker E."/>
            <person name="Staton M."/>
        </authorList>
    </citation>
    <scope>NUCLEOTIDE SEQUENCE [LARGE SCALE GENOMIC DNA]</scope>
    <source>
        <strain evidence="2">cv. NJ 8807/NJ 8810</strain>
        <tissue evidence="1">Young leaf</tissue>
    </source>
</reference>
<proteinExistence type="predicted"/>
<protein>
    <submittedName>
        <fullName evidence="1">Uncharacterized protein</fullName>
    </submittedName>
</protein>
<keyword evidence="2" id="KW-1185">Reference proteome</keyword>
<name>A0ACB7Y0C4_9ERIC</name>
<comment type="caution">
    <text evidence="1">The sequence shown here is derived from an EMBL/GenBank/DDBJ whole genome shotgun (WGS) entry which is preliminary data.</text>
</comment>
<dbReference type="EMBL" id="CM037155">
    <property type="protein sequence ID" value="KAH7846953.1"/>
    <property type="molecule type" value="Genomic_DNA"/>
</dbReference>
<evidence type="ECO:0000313" key="1">
    <source>
        <dbReference type="EMBL" id="KAH7846953.1"/>
    </source>
</evidence>